<dbReference type="InterPro" id="IPR011067">
    <property type="entry name" value="Plasmid_toxin/cell-grow_inhib"/>
</dbReference>
<dbReference type="Pfam" id="PF02452">
    <property type="entry name" value="PemK_toxin"/>
    <property type="match status" value="1"/>
</dbReference>
<proteinExistence type="predicted"/>
<dbReference type="Proteomes" id="UP000033977">
    <property type="component" value="Unassembled WGS sequence"/>
</dbReference>
<dbReference type="InterPro" id="IPR003477">
    <property type="entry name" value="PemK-like"/>
</dbReference>
<dbReference type="Gene3D" id="2.30.30.110">
    <property type="match status" value="1"/>
</dbReference>
<dbReference type="GO" id="GO:0003677">
    <property type="term" value="F:DNA binding"/>
    <property type="evidence" value="ECO:0007669"/>
    <property type="project" value="InterPro"/>
</dbReference>
<organism evidence="1 2">
    <name type="scientific">Candidatus Giovannonibacteria bacterium GW2011_GWB1_44_23</name>
    <dbReference type="NCBI Taxonomy" id="1618652"/>
    <lineage>
        <taxon>Bacteria</taxon>
        <taxon>Candidatus Giovannoniibacteriota</taxon>
    </lineage>
</organism>
<dbReference type="EMBL" id="LCIN01000002">
    <property type="protein sequence ID" value="KKT57714.1"/>
    <property type="molecule type" value="Genomic_DNA"/>
</dbReference>
<evidence type="ECO:0000313" key="2">
    <source>
        <dbReference type="Proteomes" id="UP000033977"/>
    </source>
</evidence>
<dbReference type="AlphaFoldDB" id="A0A0G1LCW5"/>
<evidence type="ECO:0000313" key="1">
    <source>
        <dbReference type="EMBL" id="KKT57714.1"/>
    </source>
</evidence>
<sequence length="132" mass="15609">MIAIIKRFLEWIKLKEKLHGKEHKPPLFKDGEIWWSYFGENVGTEMNGKGDEFTRPVIILKKYDRFSFLAAPLTTQGKEGTWYFTFTHNKKKQTAVLSQSRIINYKRLKERVGKIDSVDYNNVKKAFLDLHK</sequence>
<accession>A0A0G1LCW5</accession>
<reference evidence="1 2" key="1">
    <citation type="journal article" date="2015" name="Nature">
        <title>rRNA introns, odd ribosomes, and small enigmatic genomes across a large radiation of phyla.</title>
        <authorList>
            <person name="Brown C.T."/>
            <person name="Hug L.A."/>
            <person name="Thomas B.C."/>
            <person name="Sharon I."/>
            <person name="Castelle C.J."/>
            <person name="Singh A."/>
            <person name="Wilkins M.J."/>
            <person name="Williams K.H."/>
            <person name="Banfield J.F."/>
        </authorList>
    </citation>
    <scope>NUCLEOTIDE SEQUENCE [LARGE SCALE GENOMIC DNA]</scope>
</reference>
<gene>
    <name evidence="1" type="ORF">UW49_C0002G0110</name>
</gene>
<name>A0A0G1LCW5_9BACT</name>
<protein>
    <submittedName>
        <fullName evidence="1">2,4-dihydroxyhept-2-ene-1,7-dioic acid aldolase</fullName>
    </submittedName>
</protein>
<dbReference type="SUPFAM" id="SSF50118">
    <property type="entry name" value="Cell growth inhibitor/plasmid maintenance toxic component"/>
    <property type="match status" value="1"/>
</dbReference>
<comment type="caution">
    <text evidence="1">The sequence shown here is derived from an EMBL/GenBank/DDBJ whole genome shotgun (WGS) entry which is preliminary data.</text>
</comment>